<gene>
    <name evidence="3" type="ORF">QO034_20425</name>
</gene>
<dbReference type="InterPro" id="IPR046461">
    <property type="entry name" value="TerL_ATPase"/>
</dbReference>
<dbReference type="PANTHER" id="PTHR41287">
    <property type="match status" value="1"/>
</dbReference>
<evidence type="ECO:0000313" key="4">
    <source>
        <dbReference type="Proteomes" id="UP001227126"/>
    </source>
</evidence>
<dbReference type="Gene3D" id="3.30.420.240">
    <property type="match status" value="1"/>
</dbReference>
<protein>
    <submittedName>
        <fullName evidence="3">Terminase large subunit</fullName>
    </submittedName>
</protein>
<evidence type="ECO:0000313" key="3">
    <source>
        <dbReference type="EMBL" id="MDK3075445.1"/>
    </source>
</evidence>
<feature type="domain" description="Terminase large subunit-like ATPase" evidence="1">
    <location>
        <begin position="133"/>
        <end position="302"/>
    </location>
</feature>
<dbReference type="InterPro" id="IPR046462">
    <property type="entry name" value="TerL_nuclease"/>
</dbReference>
<feature type="domain" description="Terminase large subunit-like endonuclease" evidence="2">
    <location>
        <begin position="317"/>
        <end position="596"/>
    </location>
</feature>
<dbReference type="InterPro" id="IPR027417">
    <property type="entry name" value="P-loop_NTPase"/>
</dbReference>
<proteinExistence type="predicted"/>
<evidence type="ECO:0000259" key="2">
    <source>
        <dbReference type="Pfam" id="PF20441"/>
    </source>
</evidence>
<dbReference type="RefSeq" id="WP_284487372.1">
    <property type="nucleotide sequence ID" value="NZ_JASNJE010000038.1"/>
</dbReference>
<dbReference type="InterPro" id="IPR005021">
    <property type="entry name" value="Terminase_largesu-like"/>
</dbReference>
<name>A0ABT7FJY9_9RHOB</name>
<dbReference type="Pfam" id="PF03354">
    <property type="entry name" value="TerL_ATPase"/>
    <property type="match status" value="1"/>
</dbReference>
<organism evidence="3 4">
    <name type="scientific">Sedimentitalea xiamensis</name>
    <dbReference type="NCBI Taxonomy" id="3050037"/>
    <lineage>
        <taxon>Bacteria</taxon>
        <taxon>Pseudomonadati</taxon>
        <taxon>Pseudomonadota</taxon>
        <taxon>Alphaproteobacteria</taxon>
        <taxon>Rhodobacterales</taxon>
        <taxon>Paracoccaceae</taxon>
        <taxon>Sedimentitalea</taxon>
    </lineage>
</organism>
<dbReference type="Pfam" id="PF20441">
    <property type="entry name" value="TerL_nuclease"/>
    <property type="match status" value="1"/>
</dbReference>
<dbReference type="Gene3D" id="3.40.50.300">
    <property type="entry name" value="P-loop containing nucleotide triphosphate hydrolases"/>
    <property type="match status" value="1"/>
</dbReference>
<reference evidence="3 4" key="1">
    <citation type="submission" date="2023-05" db="EMBL/GenBank/DDBJ databases">
        <title>Sedimentitalea sp. nov. JM2-8.</title>
        <authorList>
            <person name="Huang J."/>
        </authorList>
    </citation>
    <scope>NUCLEOTIDE SEQUENCE [LARGE SCALE GENOMIC DNA]</scope>
    <source>
        <strain evidence="3 4">JM2-8</strain>
    </source>
</reference>
<comment type="caution">
    <text evidence="3">The sequence shown here is derived from an EMBL/GenBank/DDBJ whole genome shotgun (WGS) entry which is preliminary data.</text>
</comment>
<sequence>MTFFAGGQAKRANPSFRQDMRKHRTGAQRAHKGPHWFWRPHLPEKPMRPLVGGHRRRTEEIDMGLRGQGATPKLIVDNRQGNLGFDLEETTPMRGTLPWEATGLSRLDRVIAFLEDLPITQGSLAGTKLQIRPWQRDFLAAVYAEDQDGNRPVRTAVLSMARKNGKTQLVAGLALAHLLGPEAEGRGEVYAAANDKAQAGKTFAEMKAILEEHPGLGARVNIVNFHKRMEVLQGTGRGSIFQALSADASTKQGLSPNFVVYDELGTAPKRDLYEALDTAMGARDNPLMCVISTQAASDTAALSTLIDYGVKVNAGEVQDPSFHLTFYTAAPDDDPWSEETWRKANPALGDFRSLEDVRRQAGQAQRMPAAEQGFRNLILNQRVDAHVRFLAKREWDNCAGQVDFSGLAGRQCWAGLDLSQSRDLTAFVMVFPDDAGGFDILPRFFLPERGIAEKSDLDRVPYDVWARQGFLTLIPGATVDPSFVAEAIADACDQYDMRRIAYDRWRIEDLRRELARMNVAPPLEPFGQGFKDMAPAVDKVERLVAEARLRHAGNPILTFCAANAVIEQDPAGNRKLAKNKSSGRIDGLVALAMALGGMDRETVSEVPGCLEGLL</sequence>
<accession>A0ABT7FJY9</accession>
<keyword evidence="4" id="KW-1185">Reference proteome</keyword>
<dbReference type="Proteomes" id="UP001227126">
    <property type="component" value="Unassembled WGS sequence"/>
</dbReference>
<evidence type="ECO:0000259" key="1">
    <source>
        <dbReference type="Pfam" id="PF03354"/>
    </source>
</evidence>
<dbReference type="EMBL" id="JASNJE010000038">
    <property type="protein sequence ID" value="MDK3075445.1"/>
    <property type="molecule type" value="Genomic_DNA"/>
</dbReference>
<dbReference type="PANTHER" id="PTHR41287:SF1">
    <property type="entry name" value="PROTEIN YMFN"/>
    <property type="match status" value="1"/>
</dbReference>